<dbReference type="RefSeq" id="WP_207860853.1">
    <property type="nucleotide sequence ID" value="NZ_JAFREP010000020.1"/>
</dbReference>
<dbReference type="AlphaFoldDB" id="A0A8J7U5V8"/>
<evidence type="ECO:0000313" key="1">
    <source>
        <dbReference type="EMBL" id="MBO1320878.1"/>
    </source>
</evidence>
<evidence type="ECO:0000313" key="2">
    <source>
        <dbReference type="Proteomes" id="UP000664417"/>
    </source>
</evidence>
<dbReference type="EMBL" id="JAFREP010000020">
    <property type="protein sequence ID" value="MBO1320878.1"/>
    <property type="molecule type" value="Genomic_DNA"/>
</dbReference>
<organism evidence="1 2">
    <name type="scientific">Acanthopleuribacter pedis</name>
    <dbReference type="NCBI Taxonomy" id="442870"/>
    <lineage>
        <taxon>Bacteria</taxon>
        <taxon>Pseudomonadati</taxon>
        <taxon>Acidobacteriota</taxon>
        <taxon>Holophagae</taxon>
        <taxon>Acanthopleuribacterales</taxon>
        <taxon>Acanthopleuribacteraceae</taxon>
        <taxon>Acanthopleuribacter</taxon>
    </lineage>
</organism>
<protein>
    <submittedName>
        <fullName evidence="1">Uncharacterized protein</fullName>
    </submittedName>
</protein>
<accession>A0A8J7U5V8</accession>
<dbReference type="Proteomes" id="UP000664417">
    <property type="component" value="Unassembled WGS sequence"/>
</dbReference>
<sequence>MNLDEGTQRKPIVVVEDHLYHIGEILQMLLSDAPEIAAQLCLVCLDRPGPDTDAAAADWLAQAPDVTVAAAVNPGVIPAADRERLVTLPPACFEDTPTYCRTVAGLLRPGGLLLQDIQLGTLRFLPDERWWESIYLANTIRGMFATLPPHCRFMSNKSGFEATFGADLFEVGFDPREVLAKHRLPELLVPVLQRFRRRTFPLLCRLPGPDGWPQELWLNDDPREPLQPQTFCDLVLWHDRRRQTKLLGTRLKTRSGKNELLLKRDTKEFETWQGLVTAFLDAGPGLPVREVGRRLAPEDAGNAEISNAAARHIHALRARLNDPTLIQTEDHHYRLGTRWTIAEVKPYSG</sequence>
<gene>
    <name evidence="1" type="ORF">J3U88_20535</name>
</gene>
<keyword evidence="2" id="KW-1185">Reference proteome</keyword>
<proteinExistence type="predicted"/>
<name>A0A8J7U5V8_9BACT</name>
<comment type="caution">
    <text evidence="1">The sequence shown here is derived from an EMBL/GenBank/DDBJ whole genome shotgun (WGS) entry which is preliminary data.</text>
</comment>
<reference evidence="1" key="1">
    <citation type="submission" date="2021-03" db="EMBL/GenBank/DDBJ databases">
        <authorList>
            <person name="Wang G."/>
        </authorList>
    </citation>
    <scope>NUCLEOTIDE SEQUENCE</scope>
    <source>
        <strain evidence="1">KCTC 12899</strain>
    </source>
</reference>